<dbReference type="EMBL" id="CAADAT010000019">
    <property type="protein sequence ID" value="VFD55444.1"/>
    <property type="molecule type" value="Genomic_DNA"/>
</dbReference>
<name>A0AAX3H400_CLODI</name>
<sequence length="32" mass="3801">MKKCKIEVIKTTFHKDLVDKYGYETLKNILSI</sequence>
<comment type="caution">
    <text evidence="1">The sequence shown here is derived from an EMBL/GenBank/DDBJ whole genome shotgun (WGS) entry which is preliminary data.</text>
</comment>
<reference evidence="1 2" key="1">
    <citation type="submission" date="2019-02" db="EMBL/GenBank/DDBJ databases">
        <authorList>
            <consortium name="Pathogen Informatics"/>
        </authorList>
    </citation>
    <scope>NUCLEOTIDE SEQUENCE [LARGE SCALE GENOMIC DNA]</scope>
    <source>
        <strain evidence="1 2">078GUE027</strain>
    </source>
</reference>
<evidence type="ECO:0000313" key="1">
    <source>
        <dbReference type="EMBL" id="VFD55444.1"/>
    </source>
</evidence>
<protein>
    <submittedName>
        <fullName evidence="1">Uncharacterized protein</fullName>
    </submittedName>
</protein>
<organism evidence="1 2">
    <name type="scientific">Clostridioides difficile</name>
    <name type="common">Peptoclostridium difficile</name>
    <dbReference type="NCBI Taxonomy" id="1496"/>
    <lineage>
        <taxon>Bacteria</taxon>
        <taxon>Bacillati</taxon>
        <taxon>Bacillota</taxon>
        <taxon>Clostridia</taxon>
        <taxon>Peptostreptococcales</taxon>
        <taxon>Peptostreptococcaceae</taxon>
        <taxon>Clostridioides</taxon>
    </lineage>
</organism>
<dbReference type="AlphaFoldDB" id="A0AAX3H400"/>
<proteinExistence type="predicted"/>
<dbReference type="Proteomes" id="UP000346772">
    <property type="component" value="Unassembled WGS sequence"/>
</dbReference>
<accession>A0AAX3H400</accession>
<evidence type="ECO:0000313" key="2">
    <source>
        <dbReference type="Proteomes" id="UP000346772"/>
    </source>
</evidence>
<gene>
    <name evidence="1" type="ORF">SAMEA1710456_02952</name>
</gene>